<feature type="domain" description="YgjP-like metallopeptidase" evidence="1">
    <location>
        <begin position="36"/>
        <end position="241"/>
    </location>
</feature>
<keyword evidence="2" id="KW-0378">Hydrolase</keyword>
<reference evidence="3" key="1">
    <citation type="journal article" date="2019" name="Int. J. Syst. Evol. Microbiol.">
        <title>The Global Catalogue of Microorganisms (GCM) 10K type strain sequencing project: providing services to taxonomists for standard genome sequencing and annotation.</title>
        <authorList>
            <consortium name="The Broad Institute Genomics Platform"/>
            <consortium name="The Broad Institute Genome Sequencing Center for Infectious Disease"/>
            <person name="Wu L."/>
            <person name="Ma J."/>
        </authorList>
    </citation>
    <scope>NUCLEOTIDE SEQUENCE [LARGE SCALE GENOMIC DNA]</scope>
    <source>
        <strain evidence="3">JCM 14902</strain>
    </source>
</reference>
<sequence>MTFSPFSGSTMSSGNAYLTVAGLGIDVVYKDIKNMHISVYPPVGRVRVAAPENTSEDTIRLAIVQRLPWIKRQREELQRAERQTKRGMESGETHYVWGQRYRLDISRTAGNHHVEIKGQTLWVVTPEGSDADEKRATLDRWYRREVKAAIPPLLAKWQPIIGAEADKIVVRRMKTKWGTCIASSRTIWFNPELAKKNPRCLEYIVVHELTHLHERTHSDRFVAYMDEFLPDWRARREELNEAPLAEEEWG</sequence>
<dbReference type="Proteomes" id="UP001500326">
    <property type="component" value="Unassembled WGS sequence"/>
</dbReference>
<dbReference type="PANTHER" id="PTHR30399:SF1">
    <property type="entry name" value="UTP PYROPHOSPHATASE"/>
    <property type="match status" value="1"/>
</dbReference>
<gene>
    <name evidence="2" type="ORF">GCM10009777_26140</name>
</gene>
<dbReference type="Pfam" id="PF01863">
    <property type="entry name" value="YgjP-like"/>
    <property type="match status" value="1"/>
</dbReference>
<dbReference type="GO" id="GO:0008237">
    <property type="term" value="F:metallopeptidase activity"/>
    <property type="evidence" value="ECO:0007669"/>
    <property type="project" value="UniProtKB-KW"/>
</dbReference>
<dbReference type="Gene3D" id="3.30.2010.10">
    <property type="entry name" value="Metalloproteases ('zincins'), catalytic domain"/>
    <property type="match status" value="1"/>
</dbReference>
<dbReference type="EMBL" id="BAAAOH010000001">
    <property type="protein sequence ID" value="GAA1989682.1"/>
    <property type="molecule type" value="Genomic_DNA"/>
</dbReference>
<dbReference type="RefSeq" id="WP_344062934.1">
    <property type="nucleotide sequence ID" value="NZ_BAAAOH010000001.1"/>
</dbReference>
<dbReference type="PANTHER" id="PTHR30399">
    <property type="entry name" value="UNCHARACTERIZED PROTEIN YGJP"/>
    <property type="match status" value="1"/>
</dbReference>
<comment type="caution">
    <text evidence="2">The sequence shown here is derived from an EMBL/GenBank/DDBJ whole genome shotgun (WGS) entry which is preliminary data.</text>
</comment>
<dbReference type="InterPro" id="IPR053136">
    <property type="entry name" value="UTP_pyrophosphatase-like"/>
</dbReference>
<dbReference type="CDD" id="cd07344">
    <property type="entry name" value="M48_yhfN_like"/>
    <property type="match status" value="1"/>
</dbReference>
<accession>A0ABP5E161</accession>
<proteinExistence type="predicted"/>
<keyword evidence="2" id="KW-0645">Protease</keyword>
<name>A0ABP5E161_9MICO</name>
<keyword evidence="3" id="KW-1185">Reference proteome</keyword>
<evidence type="ECO:0000313" key="2">
    <source>
        <dbReference type="EMBL" id="GAA1989682.1"/>
    </source>
</evidence>
<protein>
    <submittedName>
        <fullName evidence="2">SprT family zinc-dependent metalloprotease</fullName>
    </submittedName>
</protein>
<dbReference type="InterPro" id="IPR002725">
    <property type="entry name" value="YgjP-like_metallopeptidase"/>
</dbReference>
<evidence type="ECO:0000313" key="3">
    <source>
        <dbReference type="Proteomes" id="UP001500326"/>
    </source>
</evidence>
<keyword evidence="2" id="KW-0482">Metalloprotease</keyword>
<organism evidence="2 3">
    <name type="scientific">Microbacterium pumilum</name>
    <dbReference type="NCBI Taxonomy" id="344165"/>
    <lineage>
        <taxon>Bacteria</taxon>
        <taxon>Bacillati</taxon>
        <taxon>Actinomycetota</taxon>
        <taxon>Actinomycetes</taxon>
        <taxon>Micrococcales</taxon>
        <taxon>Microbacteriaceae</taxon>
        <taxon>Microbacterium</taxon>
    </lineage>
</organism>
<evidence type="ECO:0000259" key="1">
    <source>
        <dbReference type="Pfam" id="PF01863"/>
    </source>
</evidence>